<protein>
    <submittedName>
        <fullName evidence="4">Protein CURVATURE THYLAKOID 1C, chloroplastic</fullName>
    </submittedName>
</protein>
<organism evidence="4 5">
    <name type="scientific">Zostera marina</name>
    <name type="common">Eelgrass</name>
    <dbReference type="NCBI Taxonomy" id="29655"/>
    <lineage>
        <taxon>Eukaryota</taxon>
        <taxon>Viridiplantae</taxon>
        <taxon>Streptophyta</taxon>
        <taxon>Embryophyta</taxon>
        <taxon>Tracheophyta</taxon>
        <taxon>Spermatophyta</taxon>
        <taxon>Magnoliopsida</taxon>
        <taxon>Liliopsida</taxon>
        <taxon>Zosteraceae</taxon>
        <taxon>Zostera</taxon>
    </lineage>
</organism>
<keyword evidence="5" id="KW-1185">Reference proteome</keyword>
<evidence type="ECO:0000256" key="2">
    <source>
        <dbReference type="SAM" id="Phobius"/>
    </source>
</evidence>
<keyword evidence="2" id="KW-0472">Membrane</keyword>
<evidence type="ECO:0000313" key="4">
    <source>
        <dbReference type="EMBL" id="KMZ65597.1"/>
    </source>
</evidence>
<dbReference type="AlphaFoldDB" id="A0A0K9PBJ7"/>
<dbReference type="GO" id="GO:0009535">
    <property type="term" value="C:chloroplast thylakoid membrane"/>
    <property type="evidence" value="ECO:0000318"/>
    <property type="project" value="GO_Central"/>
</dbReference>
<evidence type="ECO:0000313" key="5">
    <source>
        <dbReference type="Proteomes" id="UP000036987"/>
    </source>
</evidence>
<dbReference type="Proteomes" id="UP000036987">
    <property type="component" value="Unassembled WGS sequence"/>
</dbReference>
<keyword evidence="2" id="KW-1133">Transmembrane helix</keyword>
<reference evidence="5" key="1">
    <citation type="journal article" date="2016" name="Nature">
        <title>The genome of the seagrass Zostera marina reveals angiosperm adaptation to the sea.</title>
        <authorList>
            <person name="Olsen J.L."/>
            <person name="Rouze P."/>
            <person name="Verhelst B."/>
            <person name="Lin Y.-C."/>
            <person name="Bayer T."/>
            <person name="Collen J."/>
            <person name="Dattolo E."/>
            <person name="De Paoli E."/>
            <person name="Dittami S."/>
            <person name="Maumus F."/>
            <person name="Michel G."/>
            <person name="Kersting A."/>
            <person name="Lauritano C."/>
            <person name="Lohaus R."/>
            <person name="Toepel M."/>
            <person name="Tonon T."/>
            <person name="Vanneste K."/>
            <person name="Amirebrahimi M."/>
            <person name="Brakel J."/>
            <person name="Bostroem C."/>
            <person name="Chovatia M."/>
            <person name="Grimwood J."/>
            <person name="Jenkins J.W."/>
            <person name="Jueterbock A."/>
            <person name="Mraz A."/>
            <person name="Stam W.T."/>
            <person name="Tice H."/>
            <person name="Bornberg-Bauer E."/>
            <person name="Green P.J."/>
            <person name="Pearson G.A."/>
            <person name="Procaccini G."/>
            <person name="Duarte C.M."/>
            <person name="Schmutz J."/>
            <person name="Reusch T.B.H."/>
            <person name="Van de Peer Y."/>
        </authorList>
    </citation>
    <scope>NUCLEOTIDE SEQUENCE [LARGE SCALE GENOMIC DNA]</scope>
    <source>
        <strain evidence="5">cv. Finnish</strain>
    </source>
</reference>
<dbReference type="STRING" id="29655.A0A0K9PBJ7"/>
<dbReference type="InterPro" id="IPR025564">
    <property type="entry name" value="CAAD_dom"/>
</dbReference>
<feature type="domain" description="Cyanobacterial aminoacyl-tRNA synthetase CAAD" evidence="3">
    <location>
        <begin position="73"/>
        <end position="157"/>
    </location>
</feature>
<dbReference type="PANTHER" id="PTHR33222">
    <property type="match status" value="1"/>
</dbReference>
<dbReference type="PANTHER" id="PTHR33222:SF3">
    <property type="entry name" value="PROTEIN CURVATURE THYLAKOID 1C, CHLOROPLASTIC"/>
    <property type="match status" value="1"/>
</dbReference>
<name>A0A0K9PBJ7_ZOSMR</name>
<dbReference type="EMBL" id="LFYR01001027">
    <property type="protein sequence ID" value="KMZ65597.1"/>
    <property type="molecule type" value="Genomic_DNA"/>
</dbReference>
<comment type="subcellular location">
    <subcellularLocation>
        <location evidence="1">Membrane</location>
        <topology evidence="1">Multi-pass membrane protein</topology>
    </subcellularLocation>
</comment>
<evidence type="ECO:0000259" key="3">
    <source>
        <dbReference type="Pfam" id="PF14159"/>
    </source>
</evidence>
<keyword evidence="2" id="KW-0812">Transmembrane</keyword>
<accession>A0A0K9PBJ7</accession>
<feature type="transmembrane region" description="Helical" evidence="2">
    <location>
        <begin position="86"/>
        <end position="102"/>
    </location>
</feature>
<proteinExistence type="predicted"/>
<gene>
    <name evidence="4" type="ORF">ZOSMA_317G00130</name>
</gene>
<feature type="transmembrane region" description="Helical" evidence="2">
    <location>
        <begin position="114"/>
        <end position="135"/>
    </location>
</feature>
<comment type="caution">
    <text evidence="4">The sequence shown here is derived from an EMBL/GenBank/DDBJ whole genome shotgun (WGS) entry which is preliminary data.</text>
</comment>
<dbReference type="OrthoDB" id="2014299at2759"/>
<evidence type="ECO:0000256" key="1">
    <source>
        <dbReference type="ARBA" id="ARBA00004141"/>
    </source>
</evidence>
<dbReference type="InterPro" id="IPR033344">
    <property type="entry name" value="CURT1"/>
</dbReference>
<dbReference type="Pfam" id="PF14159">
    <property type="entry name" value="CAAD"/>
    <property type="match status" value="1"/>
</dbReference>
<sequence length="158" mass="17308">MAAVSASATSLLPSLLQLDGKNILPVNNHIGIPKKSFSFPSAIKRSVTDRQRLHVITKAAGESSDDSSTNIVKYIKDSWGDSEDRYALVGLGFAGIAGFWALTKFFGTIDKLPLIPSVMEFVGIAFSSWFIYNCLLFKPDREKLVTNVKKSFADVFGK</sequence>
<dbReference type="OMA" id="AHGRNNT"/>